<protein>
    <submittedName>
        <fullName evidence="4">FxDxF family PEP-CTERM protein</fullName>
    </submittedName>
</protein>
<evidence type="ECO:0000313" key="4">
    <source>
        <dbReference type="EMBL" id="MDR9846928.1"/>
    </source>
</evidence>
<feature type="chain" id="PRO_5046825205" evidence="2">
    <location>
        <begin position="24"/>
        <end position="185"/>
    </location>
</feature>
<evidence type="ECO:0000256" key="2">
    <source>
        <dbReference type="SAM" id="SignalP"/>
    </source>
</evidence>
<dbReference type="Pfam" id="PF07589">
    <property type="entry name" value="PEP-CTERM"/>
    <property type="match status" value="1"/>
</dbReference>
<feature type="signal peptide" evidence="2">
    <location>
        <begin position="1"/>
        <end position="23"/>
    </location>
</feature>
<dbReference type="Proteomes" id="UP001246576">
    <property type="component" value="Unassembled WGS sequence"/>
</dbReference>
<reference evidence="4" key="1">
    <citation type="submission" date="2023-09" db="EMBL/GenBank/DDBJ databases">
        <title>Description of first Herbaspirillum huttiense subsp. nephrolepsisexaltata and Herbaspirillum huttiense subsp. lycopersicon.</title>
        <authorList>
            <person name="Poudel M."/>
            <person name="Sharma A."/>
            <person name="Goss E."/>
            <person name="Tapia J.H."/>
            <person name="Harmon C.M."/>
            <person name="Jones J.B."/>
        </authorList>
    </citation>
    <scope>NUCLEOTIDE SEQUENCE</scope>
    <source>
        <strain evidence="4">SE1</strain>
    </source>
</reference>
<evidence type="ECO:0000256" key="1">
    <source>
        <dbReference type="SAM" id="Phobius"/>
    </source>
</evidence>
<feature type="transmembrane region" description="Helical" evidence="1">
    <location>
        <begin position="148"/>
        <end position="166"/>
    </location>
</feature>
<gene>
    <name evidence="4" type="ORF">RI048_01730</name>
</gene>
<organism evidence="4 5">
    <name type="scientific">Herbaspirillum huttiense subsp. lycopersici</name>
    <dbReference type="NCBI Taxonomy" id="3074428"/>
    <lineage>
        <taxon>Bacteria</taxon>
        <taxon>Pseudomonadati</taxon>
        <taxon>Pseudomonadota</taxon>
        <taxon>Betaproteobacteria</taxon>
        <taxon>Burkholderiales</taxon>
        <taxon>Oxalobacteraceae</taxon>
        <taxon>Herbaspirillum</taxon>
    </lineage>
</organism>
<comment type="caution">
    <text evidence="4">The sequence shown here is derived from an EMBL/GenBank/DDBJ whole genome shotgun (WGS) entry which is preliminary data.</text>
</comment>
<keyword evidence="1" id="KW-0812">Transmembrane</keyword>
<keyword evidence="1" id="KW-0472">Membrane</keyword>
<keyword evidence="2" id="KW-0732">Signal</keyword>
<sequence length="185" mass="18416">MKKLLAASAIAMALSFAGTAAQAAPLTFSSNGVATFSNVITTGAGSTFSDNYTFSLPGNSSASGSLTTITLGQLLGLAINSVTLTNTTTNTVFNAVLNSSSSSTGTNYSIPVTLLTGGSYKLNIAGSVSGISGGFYAGGLNVAAVPEASTTAMMLGGLALVGFVALRRRRNEDSKSFAASQMTAA</sequence>
<dbReference type="RefSeq" id="WP_121039665.1">
    <property type="nucleotide sequence ID" value="NZ_JAVLSJ010000001.1"/>
</dbReference>
<evidence type="ECO:0000313" key="5">
    <source>
        <dbReference type="Proteomes" id="UP001246576"/>
    </source>
</evidence>
<proteinExistence type="predicted"/>
<name>A0ABU2EFL9_9BURK</name>
<dbReference type="NCBIfam" id="TIGR02595">
    <property type="entry name" value="PEP_CTERM"/>
    <property type="match status" value="1"/>
</dbReference>
<keyword evidence="5" id="KW-1185">Reference proteome</keyword>
<evidence type="ECO:0000259" key="3">
    <source>
        <dbReference type="Pfam" id="PF07589"/>
    </source>
</evidence>
<dbReference type="InterPro" id="IPR013424">
    <property type="entry name" value="Ice-binding_C"/>
</dbReference>
<accession>A0ABU2EFL9</accession>
<keyword evidence="1" id="KW-1133">Transmembrane helix</keyword>
<dbReference type="EMBL" id="JAVLSJ010000001">
    <property type="protein sequence ID" value="MDR9846928.1"/>
    <property type="molecule type" value="Genomic_DNA"/>
</dbReference>
<dbReference type="NCBIfam" id="NF038126">
    <property type="entry name" value="PEP_CTERM_FxDxF"/>
    <property type="match status" value="1"/>
</dbReference>
<feature type="domain" description="Ice-binding protein C-terminal" evidence="3">
    <location>
        <begin position="144"/>
        <end position="169"/>
    </location>
</feature>